<evidence type="ECO:0000256" key="1">
    <source>
        <dbReference type="ARBA" id="ARBA00010718"/>
    </source>
</evidence>
<keyword evidence="4" id="KW-0862">Zinc</keyword>
<dbReference type="Proteomes" id="UP001626550">
    <property type="component" value="Unassembled WGS sequence"/>
</dbReference>
<evidence type="ECO:0000256" key="4">
    <source>
        <dbReference type="ARBA" id="ARBA00022833"/>
    </source>
</evidence>
<accession>A0ABD2PYH9</accession>
<sequence length="133" mass="14691">MEMHLVHHKSEFGSLAEAINSNVSDALAVLGILFEENARNNSSDLVSSLFKGQIIREGDVTMQPIDLVEILKKYVKLNSFFRYDGSLTTPNCNEVVVWTVISDPLPIAPETASSSFNINLLPQDGRIQKSPSE</sequence>
<evidence type="ECO:0000259" key="7">
    <source>
        <dbReference type="PROSITE" id="PS51144"/>
    </source>
</evidence>
<comment type="caution">
    <text evidence="8">The sequence shown here is derived from an EMBL/GenBank/DDBJ whole genome shotgun (WGS) entry which is preliminary data.</text>
</comment>
<keyword evidence="5" id="KW-0456">Lyase</keyword>
<name>A0ABD2PYH9_9PLAT</name>
<dbReference type="GO" id="GO:0046872">
    <property type="term" value="F:metal ion binding"/>
    <property type="evidence" value="ECO:0007669"/>
    <property type="project" value="UniProtKB-KW"/>
</dbReference>
<reference evidence="8 9" key="1">
    <citation type="submission" date="2024-11" db="EMBL/GenBank/DDBJ databases">
        <title>Adaptive evolution of stress response genes in parasites aligns with host niche diversity.</title>
        <authorList>
            <person name="Hahn C."/>
            <person name="Resl P."/>
        </authorList>
    </citation>
    <scope>NUCLEOTIDE SEQUENCE [LARGE SCALE GENOMIC DNA]</scope>
    <source>
        <strain evidence="8">EGGRZ-B1_66</strain>
        <tissue evidence="8">Body</tissue>
    </source>
</reference>
<dbReference type="PANTHER" id="PTHR18952:SF265">
    <property type="entry name" value="CARBONIC ANHYDRASE"/>
    <property type="match status" value="1"/>
</dbReference>
<dbReference type="SUPFAM" id="SSF51069">
    <property type="entry name" value="Carbonic anhydrase"/>
    <property type="match status" value="1"/>
</dbReference>
<dbReference type="Pfam" id="PF00194">
    <property type="entry name" value="Carb_anhydrase"/>
    <property type="match status" value="1"/>
</dbReference>
<feature type="domain" description="Alpha-carbonic anhydrase" evidence="7">
    <location>
        <begin position="1"/>
        <end position="133"/>
    </location>
</feature>
<gene>
    <name evidence="8" type="ORF">Ciccas_009420</name>
</gene>
<protein>
    <recommendedName>
        <fullName evidence="2">carbonic anhydrase</fullName>
        <ecNumber evidence="2">4.2.1.1</ecNumber>
    </recommendedName>
</protein>
<comment type="catalytic activity">
    <reaction evidence="6">
        <text>hydrogencarbonate + H(+) = CO2 + H2O</text>
        <dbReference type="Rhea" id="RHEA:10748"/>
        <dbReference type="ChEBI" id="CHEBI:15377"/>
        <dbReference type="ChEBI" id="CHEBI:15378"/>
        <dbReference type="ChEBI" id="CHEBI:16526"/>
        <dbReference type="ChEBI" id="CHEBI:17544"/>
        <dbReference type="EC" id="4.2.1.1"/>
    </reaction>
</comment>
<evidence type="ECO:0000256" key="2">
    <source>
        <dbReference type="ARBA" id="ARBA00012925"/>
    </source>
</evidence>
<comment type="similarity">
    <text evidence="1">Belongs to the alpha-carbonic anhydrase family.</text>
</comment>
<keyword evidence="9" id="KW-1185">Reference proteome</keyword>
<proteinExistence type="inferred from homology"/>
<dbReference type="GO" id="GO:0004089">
    <property type="term" value="F:carbonate dehydratase activity"/>
    <property type="evidence" value="ECO:0007669"/>
    <property type="project" value="UniProtKB-EC"/>
</dbReference>
<organism evidence="8 9">
    <name type="scientific">Cichlidogyrus casuarinus</name>
    <dbReference type="NCBI Taxonomy" id="1844966"/>
    <lineage>
        <taxon>Eukaryota</taxon>
        <taxon>Metazoa</taxon>
        <taxon>Spiralia</taxon>
        <taxon>Lophotrochozoa</taxon>
        <taxon>Platyhelminthes</taxon>
        <taxon>Monogenea</taxon>
        <taxon>Monopisthocotylea</taxon>
        <taxon>Dactylogyridea</taxon>
        <taxon>Ancyrocephalidae</taxon>
        <taxon>Cichlidogyrus</taxon>
    </lineage>
</organism>
<dbReference type="Gene3D" id="3.10.200.10">
    <property type="entry name" value="Alpha carbonic anhydrase"/>
    <property type="match status" value="1"/>
</dbReference>
<dbReference type="InterPro" id="IPR036398">
    <property type="entry name" value="CA_dom_sf"/>
</dbReference>
<evidence type="ECO:0000256" key="5">
    <source>
        <dbReference type="ARBA" id="ARBA00023239"/>
    </source>
</evidence>
<evidence type="ECO:0000313" key="8">
    <source>
        <dbReference type="EMBL" id="KAL3311992.1"/>
    </source>
</evidence>
<dbReference type="PROSITE" id="PS51144">
    <property type="entry name" value="ALPHA_CA_2"/>
    <property type="match status" value="1"/>
</dbReference>
<dbReference type="InterPro" id="IPR023561">
    <property type="entry name" value="Carbonic_anhydrase_a-class"/>
</dbReference>
<dbReference type="PANTHER" id="PTHR18952">
    <property type="entry name" value="CARBONIC ANHYDRASE"/>
    <property type="match status" value="1"/>
</dbReference>
<evidence type="ECO:0000256" key="6">
    <source>
        <dbReference type="ARBA" id="ARBA00048348"/>
    </source>
</evidence>
<evidence type="ECO:0000256" key="3">
    <source>
        <dbReference type="ARBA" id="ARBA00022723"/>
    </source>
</evidence>
<dbReference type="EC" id="4.2.1.1" evidence="2"/>
<dbReference type="InterPro" id="IPR001148">
    <property type="entry name" value="CA_dom"/>
</dbReference>
<evidence type="ECO:0000313" key="9">
    <source>
        <dbReference type="Proteomes" id="UP001626550"/>
    </source>
</evidence>
<dbReference type="EMBL" id="JBJKFK010001921">
    <property type="protein sequence ID" value="KAL3311992.1"/>
    <property type="molecule type" value="Genomic_DNA"/>
</dbReference>
<keyword evidence="3" id="KW-0479">Metal-binding</keyword>
<dbReference type="AlphaFoldDB" id="A0ABD2PYH9"/>